<evidence type="ECO:0000313" key="4">
    <source>
        <dbReference type="Proteomes" id="UP000316225"/>
    </source>
</evidence>
<dbReference type="PANTHER" id="PTHR48083">
    <property type="entry name" value="MEDIUM-CHAIN SPECIFIC ACYL-COA DEHYDROGENASE, MITOCHONDRIAL-RELATED"/>
    <property type="match status" value="1"/>
</dbReference>
<dbReference type="PIRSF" id="PIRSF016578">
    <property type="entry name" value="HsaA"/>
    <property type="match status" value="1"/>
</dbReference>
<evidence type="ECO:0000259" key="2">
    <source>
        <dbReference type="Pfam" id="PF08028"/>
    </source>
</evidence>
<dbReference type="InterPro" id="IPR046373">
    <property type="entry name" value="Acyl-CoA_Oxase/DH_mid-dom_sf"/>
</dbReference>
<proteinExistence type="predicted"/>
<organism evidence="3 4">
    <name type="scientific">Paracoccus sulfuroxidans</name>
    <dbReference type="NCBI Taxonomy" id="384678"/>
    <lineage>
        <taxon>Bacteria</taxon>
        <taxon>Pseudomonadati</taxon>
        <taxon>Pseudomonadota</taxon>
        <taxon>Alphaproteobacteria</taxon>
        <taxon>Rhodobacterales</taxon>
        <taxon>Paracoccaceae</taxon>
        <taxon>Paracoccus</taxon>
    </lineage>
</organism>
<feature type="domain" description="Acyl-CoA dehydrogenase C-terminal" evidence="2">
    <location>
        <begin position="260"/>
        <end position="385"/>
    </location>
</feature>
<sequence length="411" mass="44513">MLHENFPQPQPTGLSPVDWSAATHRLGYAPLFDRIAEGAAQRDVQRRPAFDEVAQLKSHGFGALRLAPGGLPLADFFDVVRDLGTADSNIAHVFRNHFFAVETHLKTPEETFSAHILDLARDGAMFGVAFSEVSKDPAGGQGYIPAATLQPDGNGFRISGTKIYSTGNMYADHLFASAVDEQGKARQFFISTKAPGVGLEDDWDGFGQKLTGSGKTVFDQVRIEAADLFDIPQRGADQPFLYGFTFHQVYLTTIISGIVGRILRDALQVIRGRSRNYYHALHDHPSQEPELQAVIGRIAAHRAAIHGVTDRAITALDRAWAEADGPEAEAFSIAASIAAAEAKVVTDETAATLAGLLIDVSSGSGVSTSRALDRHWRNIKVISAHNPRVYKERVLGDHYLNGTAPPTGAFF</sequence>
<dbReference type="InterPro" id="IPR036250">
    <property type="entry name" value="AcylCo_DH-like_C"/>
</dbReference>
<dbReference type="InterPro" id="IPR013107">
    <property type="entry name" value="Acyl-CoA_DH_C"/>
</dbReference>
<dbReference type="PANTHER" id="PTHR48083:SF19">
    <property type="entry name" value="FLAVIN-DEPENDENT MONOOXYGENASE, OXYGENASE SUBUNIT HSAA"/>
    <property type="match status" value="1"/>
</dbReference>
<evidence type="ECO:0000256" key="1">
    <source>
        <dbReference type="ARBA" id="ARBA00023002"/>
    </source>
</evidence>
<dbReference type="InterPro" id="IPR050741">
    <property type="entry name" value="Acyl-CoA_dehydrogenase"/>
</dbReference>
<dbReference type="SUPFAM" id="SSF56645">
    <property type="entry name" value="Acyl-CoA dehydrogenase NM domain-like"/>
    <property type="match status" value="1"/>
</dbReference>
<dbReference type="GO" id="GO:0050660">
    <property type="term" value="F:flavin adenine dinucleotide binding"/>
    <property type="evidence" value="ECO:0007669"/>
    <property type="project" value="InterPro"/>
</dbReference>
<dbReference type="GO" id="GO:0005737">
    <property type="term" value="C:cytoplasm"/>
    <property type="evidence" value="ECO:0007669"/>
    <property type="project" value="TreeGrafter"/>
</dbReference>
<dbReference type="GO" id="GO:0003995">
    <property type="term" value="F:acyl-CoA dehydrogenase activity"/>
    <property type="evidence" value="ECO:0007669"/>
    <property type="project" value="TreeGrafter"/>
</dbReference>
<keyword evidence="1" id="KW-0560">Oxidoreductase</keyword>
<dbReference type="OrthoDB" id="6184213at2"/>
<dbReference type="AlphaFoldDB" id="A0A562NG83"/>
<comment type="caution">
    <text evidence="3">The sequence shown here is derived from an EMBL/GenBank/DDBJ whole genome shotgun (WGS) entry which is preliminary data.</text>
</comment>
<reference evidence="3 4" key="1">
    <citation type="journal article" date="2015" name="Stand. Genomic Sci.">
        <title>Genomic Encyclopedia of Bacterial and Archaeal Type Strains, Phase III: the genomes of soil and plant-associated and newly described type strains.</title>
        <authorList>
            <person name="Whitman W.B."/>
            <person name="Woyke T."/>
            <person name="Klenk H.P."/>
            <person name="Zhou Y."/>
            <person name="Lilburn T.G."/>
            <person name="Beck B.J."/>
            <person name="De Vos P."/>
            <person name="Vandamme P."/>
            <person name="Eisen J.A."/>
            <person name="Garrity G."/>
            <person name="Hugenholtz P."/>
            <person name="Kyrpides N.C."/>
        </authorList>
    </citation>
    <scope>NUCLEOTIDE SEQUENCE [LARGE SCALE GENOMIC DNA]</scope>
    <source>
        <strain evidence="3 4">CGMCC 1.5364</strain>
    </source>
</reference>
<dbReference type="InterPro" id="IPR009100">
    <property type="entry name" value="AcylCoA_DH/oxidase_NM_dom_sf"/>
</dbReference>
<dbReference type="SUPFAM" id="SSF47203">
    <property type="entry name" value="Acyl-CoA dehydrogenase C-terminal domain-like"/>
    <property type="match status" value="1"/>
</dbReference>
<dbReference type="GO" id="GO:0016712">
    <property type="term" value="F:oxidoreductase activity, acting on paired donors, with incorporation or reduction of molecular oxygen, reduced flavin or flavoprotein as one donor, and incorporation of one atom of oxygen"/>
    <property type="evidence" value="ECO:0007669"/>
    <property type="project" value="TreeGrafter"/>
</dbReference>
<evidence type="ECO:0000313" key="3">
    <source>
        <dbReference type="EMBL" id="TWI31205.1"/>
    </source>
</evidence>
<dbReference type="RefSeq" id="WP_145399156.1">
    <property type="nucleotide sequence ID" value="NZ_VLKU01000010.1"/>
</dbReference>
<protein>
    <submittedName>
        <fullName evidence="3">Alkylation response protein AidB-like acyl-CoA dehydrogenase</fullName>
    </submittedName>
</protein>
<dbReference type="GO" id="GO:0033539">
    <property type="term" value="P:fatty acid beta-oxidation using acyl-CoA dehydrogenase"/>
    <property type="evidence" value="ECO:0007669"/>
    <property type="project" value="TreeGrafter"/>
</dbReference>
<accession>A0A562NG83</accession>
<dbReference type="Pfam" id="PF08028">
    <property type="entry name" value="Acyl-CoA_dh_2"/>
    <property type="match status" value="1"/>
</dbReference>
<name>A0A562NG83_9RHOB</name>
<dbReference type="Gene3D" id="1.10.540.10">
    <property type="entry name" value="Acyl-CoA dehydrogenase/oxidase, N-terminal domain"/>
    <property type="match status" value="1"/>
</dbReference>
<dbReference type="EMBL" id="VLKU01000010">
    <property type="protein sequence ID" value="TWI31205.1"/>
    <property type="molecule type" value="Genomic_DNA"/>
</dbReference>
<dbReference type="Gene3D" id="1.20.140.10">
    <property type="entry name" value="Butyryl-CoA Dehydrogenase, subunit A, domain 3"/>
    <property type="match status" value="1"/>
</dbReference>
<dbReference type="Gene3D" id="2.40.110.10">
    <property type="entry name" value="Butyryl-CoA Dehydrogenase, subunit A, domain 2"/>
    <property type="match status" value="1"/>
</dbReference>
<dbReference type="InterPro" id="IPR037069">
    <property type="entry name" value="AcylCoA_DH/ox_N_sf"/>
</dbReference>
<dbReference type="Proteomes" id="UP000316225">
    <property type="component" value="Unassembled WGS sequence"/>
</dbReference>
<gene>
    <name evidence="3" type="ORF">IQ24_03063</name>
</gene>
<keyword evidence="4" id="KW-1185">Reference proteome</keyword>